<reference evidence="2" key="1">
    <citation type="journal article" date="2024" name="Proc. Natl. Acad. Sci. U.S.A.">
        <title>Extraordinary preservation of gene collinearity over three hundred million years revealed in homosporous lycophytes.</title>
        <authorList>
            <person name="Li C."/>
            <person name="Wickell D."/>
            <person name="Kuo L.Y."/>
            <person name="Chen X."/>
            <person name="Nie B."/>
            <person name="Liao X."/>
            <person name="Peng D."/>
            <person name="Ji J."/>
            <person name="Jenkins J."/>
            <person name="Williams M."/>
            <person name="Shu S."/>
            <person name="Plott C."/>
            <person name="Barry K."/>
            <person name="Rajasekar S."/>
            <person name="Grimwood J."/>
            <person name="Han X."/>
            <person name="Sun S."/>
            <person name="Hou Z."/>
            <person name="He W."/>
            <person name="Dai G."/>
            <person name="Sun C."/>
            <person name="Schmutz J."/>
            <person name="Leebens-Mack J.H."/>
            <person name="Li F.W."/>
            <person name="Wang L."/>
        </authorList>
    </citation>
    <scope>NUCLEOTIDE SEQUENCE [LARGE SCALE GENOMIC DNA]</scope>
    <source>
        <strain evidence="2">cv. PW_Plant_1</strain>
    </source>
</reference>
<dbReference type="EMBL" id="CM055112">
    <property type="protein sequence ID" value="KAJ7518200.1"/>
    <property type="molecule type" value="Genomic_DNA"/>
</dbReference>
<evidence type="ECO:0000313" key="2">
    <source>
        <dbReference type="Proteomes" id="UP001162992"/>
    </source>
</evidence>
<dbReference type="Proteomes" id="UP001162992">
    <property type="component" value="Chromosome 21"/>
</dbReference>
<accession>A0ACC2AKX6</accession>
<sequence length="409" mass="44429">MIKPQFDLWTIGLATLFVSIFSSVSGQQLCSTQQSFNGTQKVFSKCQPLATQSASIAWSLDPTSNRVNVSFSGEGLSSSGWVGWGLNPSTLQMVGTSALIGFKDAQGTSMMQQYKLTAAVQNQLAALSPGVTDLVVLDKAIEISGTKFLMFASLQLKPNQTTVNFIWNRGPSVSGNSPQPHSTSLADLQGRTSIDMSSGIVTGGGTAPHQHLKNTHGVLAAVSWGLLLPLGAMAARYLRAFDPAWFYIHVAIQSTAYILGVSAWGLGLRLGHYSLGVVYHQHRRIGITIFCFATLQVLAVALRPSKEAKIRVYWNIYHHAIGYTTIILAAINIFKGLDILQPGSGWRTAYIVILSTLGGVSIILEIISWSLFFRRRMQTSNKPFKYGGSHRETKDATNGHSHTQGRDIV</sequence>
<protein>
    <submittedName>
        <fullName evidence="1">Uncharacterized protein</fullName>
    </submittedName>
</protein>
<comment type="caution">
    <text evidence="1">The sequence shown here is derived from an EMBL/GenBank/DDBJ whole genome shotgun (WGS) entry which is preliminary data.</text>
</comment>
<organism evidence="1 2">
    <name type="scientific">Diphasiastrum complanatum</name>
    <name type="common">Issler's clubmoss</name>
    <name type="synonym">Lycopodium complanatum</name>
    <dbReference type="NCBI Taxonomy" id="34168"/>
    <lineage>
        <taxon>Eukaryota</taxon>
        <taxon>Viridiplantae</taxon>
        <taxon>Streptophyta</taxon>
        <taxon>Embryophyta</taxon>
        <taxon>Tracheophyta</taxon>
        <taxon>Lycopodiopsida</taxon>
        <taxon>Lycopodiales</taxon>
        <taxon>Lycopodiaceae</taxon>
        <taxon>Lycopodioideae</taxon>
        <taxon>Diphasiastrum</taxon>
    </lineage>
</organism>
<gene>
    <name evidence="1" type="ORF">O6H91_21G058800</name>
</gene>
<keyword evidence="2" id="KW-1185">Reference proteome</keyword>
<evidence type="ECO:0000313" key="1">
    <source>
        <dbReference type="EMBL" id="KAJ7518200.1"/>
    </source>
</evidence>
<proteinExistence type="predicted"/>
<name>A0ACC2AKX6_DIPCM</name>